<dbReference type="STRING" id="887929.HMP0721_1967"/>
<dbReference type="EMBL" id="AEQN01000025">
    <property type="protein sequence ID" value="EFV00934.1"/>
    <property type="molecule type" value="Genomic_DNA"/>
</dbReference>
<keyword evidence="2" id="KW-1185">Reference proteome</keyword>
<evidence type="ECO:0008006" key="3">
    <source>
        <dbReference type="Google" id="ProtNLM"/>
    </source>
</evidence>
<dbReference type="InterPro" id="IPR003208">
    <property type="entry name" value="Dehydtase/Dehydtase_re"/>
</dbReference>
<reference evidence="1 2" key="1">
    <citation type="submission" date="2010-12" db="EMBL/GenBank/DDBJ databases">
        <authorList>
            <person name="Muzny D."/>
            <person name="Qin X."/>
            <person name="Deng J."/>
            <person name="Jiang H."/>
            <person name="Liu Y."/>
            <person name="Qu J."/>
            <person name="Song X.-Z."/>
            <person name="Zhang L."/>
            <person name="Thornton R."/>
            <person name="Coyle M."/>
            <person name="Francisco L."/>
            <person name="Jackson L."/>
            <person name="Javaid M."/>
            <person name="Korchina V."/>
            <person name="Kovar C."/>
            <person name="Mata R."/>
            <person name="Mathew T."/>
            <person name="Ngo R."/>
            <person name="Nguyen L."/>
            <person name="Nguyen N."/>
            <person name="Okwuonu G."/>
            <person name="Ongeri F."/>
            <person name="Pham C."/>
            <person name="Simmons D."/>
            <person name="Wilczek-Boney K."/>
            <person name="Hale W."/>
            <person name="Jakkamsetti A."/>
            <person name="Pham P."/>
            <person name="Ruth R."/>
            <person name="San Lucas F."/>
            <person name="Warren J."/>
            <person name="Zhang J."/>
            <person name="Zhao Z."/>
            <person name="Zhou C."/>
            <person name="Zhu D."/>
            <person name="Lee S."/>
            <person name="Bess C."/>
            <person name="Blankenburg K."/>
            <person name="Forbes L."/>
            <person name="Fu Q."/>
            <person name="Gubbala S."/>
            <person name="Hirani K."/>
            <person name="Jayaseelan J.C."/>
            <person name="Lara F."/>
            <person name="Munidasa M."/>
            <person name="Palculict T."/>
            <person name="Patil S."/>
            <person name="Pu L.-L."/>
            <person name="Saada N."/>
            <person name="Tang L."/>
            <person name="Weissenberger G."/>
            <person name="Zhu Y."/>
            <person name="Hemphill L."/>
            <person name="Shang Y."/>
            <person name="Youmans B."/>
            <person name="Ayvaz T."/>
            <person name="Ross M."/>
            <person name="Santibanez J."/>
            <person name="Aqrawi P."/>
            <person name="Gross S."/>
            <person name="Joshi V."/>
            <person name="Fowler G."/>
            <person name="Nazareth L."/>
            <person name="Reid J."/>
            <person name="Worley K."/>
            <person name="Petrosino J."/>
            <person name="Highlander S."/>
            <person name="Gibbs R."/>
        </authorList>
    </citation>
    <scope>NUCLEOTIDE SEQUENCE [LARGE SCALE GENOMIC DNA]</scope>
    <source>
        <strain evidence="1 2">ATCC 23263</strain>
    </source>
</reference>
<dbReference type="OrthoDB" id="308037at2"/>
<dbReference type="Pfam" id="PF02288">
    <property type="entry name" value="Dehydratase_MU"/>
    <property type="match status" value="1"/>
</dbReference>
<dbReference type="AlphaFoldDB" id="E6MIY2"/>
<accession>E6MIY2</accession>
<dbReference type="Gene3D" id="3.40.50.10150">
    <property type="entry name" value="B12-dependent dehydatase associated subunit"/>
    <property type="match status" value="1"/>
</dbReference>
<organism evidence="1 2">
    <name type="scientific">Pseudoramibacter alactolyticus ATCC 23263</name>
    <dbReference type="NCBI Taxonomy" id="887929"/>
    <lineage>
        <taxon>Bacteria</taxon>
        <taxon>Bacillati</taxon>
        <taxon>Bacillota</taxon>
        <taxon>Clostridia</taxon>
        <taxon>Eubacteriales</taxon>
        <taxon>Eubacteriaceae</taxon>
        <taxon>Pseudoramibacter</taxon>
    </lineage>
</organism>
<dbReference type="SUPFAM" id="SSF52968">
    <property type="entry name" value="B12-dependent dehydatase associated subunit"/>
    <property type="match status" value="1"/>
</dbReference>
<dbReference type="PIRSF" id="PIRSF011503">
    <property type="entry name" value="DdrB_PduH"/>
    <property type="match status" value="1"/>
</dbReference>
<dbReference type="Proteomes" id="UP000004754">
    <property type="component" value="Unassembled WGS sequence"/>
</dbReference>
<dbReference type="HOGENOM" id="CLU_139758_2_0_9"/>
<name>E6MIY2_9FIRM</name>
<dbReference type="InterPro" id="IPR009192">
    <property type="entry name" value="Diol/glycerol_deHydtase_re_ssu"/>
</dbReference>
<sequence>MHASFDAPKPEIKVFHVRNAVPKDVITEILLGIEEEGLPYSVEEKDPDTALYLAYQAAEASHLGVGIGIDSSEIVLHHIKLKEDEPLFSISAQNTEENYRSIGANAARVIKRMPFKAL</sequence>
<evidence type="ECO:0000313" key="1">
    <source>
        <dbReference type="EMBL" id="EFV00934.1"/>
    </source>
</evidence>
<comment type="caution">
    <text evidence="1">The sequence shown here is derived from an EMBL/GenBank/DDBJ whole genome shotgun (WGS) entry which is preliminary data.</text>
</comment>
<dbReference type="InterPro" id="IPR010254">
    <property type="entry name" value="B12-dep_deHydtase_bsu"/>
</dbReference>
<proteinExistence type="predicted"/>
<dbReference type="RefSeq" id="WP_006599389.1">
    <property type="nucleotide sequence ID" value="NZ_GL622359.1"/>
</dbReference>
<dbReference type="eggNOG" id="ENOG503354T">
    <property type="taxonomic scope" value="Bacteria"/>
</dbReference>
<gene>
    <name evidence="1" type="ORF">HMP0721_1967</name>
</gene>
<evidence type="ECO:0000313" key="2">
    <source>
        <dbReference type="Proteomes" id="UP000004754"/>
    </source>
</evidence>
<protein>
    <recommendedName>
        <fullName evidence="3">Dehydratase medium subunit</fullName>
    </recommendedName>
</protein>